<evidence type="ECO:0000256" key="14">
    <source>
        <dbReference type="ARBA" id="ARBA00064003"/>
    </source>
</evidence>
<evidence type="ECO:0000256" key="13">
    <source>
        <dbReference type="ARBA" id="ARBA00023136"/>
    </source>
</evidence>
<keyword evidence="11 18" id="KW-1133">Transmembrane helix</keyword>
<comment type="caution">
    <text evidence="24">The sequence shown here is derived from an EMBL/GenBank/DDBJ whole genome shotgun (WGS) entry which is preliminary data.</text>
</comment>
<keyword evidence="6" id="KW-0808">Transferase</keyword>
<sequence length="1216" mass="138175">MRIQLSQFSFWVKKSFLSLIGVIFIISILSFLGIFYIIYTAQEHAQIINISGRQRMLSQRLIHLATGLINHREETGFPLILRQTKDSLALMKANHQYLIYGNESLNLPPLRSEEVRKLYFSAPHQVDQRTKEFFIFVEQAINQQYLGNQWNSHLLHNNYKELFLGLDLVVSAYQDESQNNQQQAIILILIIFSLSTFLLFLSLQYILRPLILQIEQEQRRQNRQNQEIRKLSQVVEQSANAVVITDLNGNIDYVNQAFEKVSGYLKQEILGKNPRVLKGSKFSKIDYDDLWKTITSGESWNGELCNVTKTGELFWEKATITPIKDSDGKIQEYVAIKEDISANKKIQTNLKRVNEKLTSILETAAEGFWELNNDHEILMVNPYMLKILGYSQEKILGRSVFDLVDDEGKELFQHHLKLRDTGKKSRFAIEFIQPDGNKVPCFLSGTPIIEKGVKIGSFALISNISEIKQAEAALRDREEMLDQIFENSPIPLLLVDPSNMCFLQVNHAAAAFHHLKKEELLQTDLRDSIVDPFAAGRLKKLALTGRKVTDFEMRVLVLGSGKIRWCSHSIDFIHFKGKRLYILSFRDVTSIRKNNERLLESKEQADAANIAKGEFLANMSHEIRTPMNGIMGMTQLCLQTDLQPKQVDYLDKIYQSCNGLLKIINDILDLSKIEANKLEIESVNFTLKNTLEYIRSLLAPKAEEKGLELNFKVDASIPEELIGDQLKLSQILLNLTNNAIKFTEKGKVTLQVGIQEESHQHIKLFFEVCDTGIGLTKEQQANLFQPFSQADSSITRKYGGTGLGLVISKRLIEMMNGTIELQSTPGEGSTFRFTVDLKCSKQTSAKALTLPKSEESPPNLSHKQLAKIQGARILIVEDNEINQQVAKELLENIGIIVQVSGNGEEAISALEEQTYDGILMDLQMPILDGIQTTKIIRQDHRFRDLPIIAMTANAMKSDRKECLQVGMQDYLSEPIFAGLLYKTLLKWIQPKVSGKHLLLENKKQTAILKAISLELPGINTEMALERLEGNEGLYRKILTRFHQKYVGLPDQLRQGMKKIDLPDIKLIAHNIKGLSGNIGAIPLQQAALELESVLVGNQREEVEVKLLRFKKELSLVLGNIKEVALFSQELPQKGQEQTILPEQLLTLLEPLQEFLKTQKPKQSQECITKLLNYHVSPLLDGQLLRLEALIKQYQFKDAIQLADNLKEDLTRAVTNV</sequence>
<dbReference type="Gene3D" id="3.40.50.2300">
    <property type="match status" value="1"/>
</dbReference>
<dbReference type="InterPro" id="IPR036641">
    <property type="entry name" value="HPT_dom_sf"/>
</dbReference>
<dbReference type="PROSITE" id="PS50112">
    <property type="entry name" value="PAS"/>
    <property type="match status" value="2"/>
</dbReference>
<dbReference type="PROSITE" id="PS50110">
    <property type="entry name" value="RESPONSE_REGULATORY"/>
    <property type="match status" value="1"/>
</dbReference>
<feature type="transmembrane region" description="Helical" evidence="18">
    <location>
        <begin position="184"/>
        <end position="207"/>
    </location>
</feature>
<evidence type="ECO:0000256" key="1">
    <source>
        <dbReference type="ARBA" id="ARBA00000085"/>
    </source>
</evidence>
<dbReference type="PRINTS" id="PR00344">
    <property type="entry name" value="BCTRLSENSOR"/>
</dbReference>
<dbReference type="InterPro" id="IPR001789">
    <property type="entry name" value="Sig_transdc_resp-reg_receiver"/>
</dbReference>
<dbReference type="AlphaFoldDB" id="A0A2A4T3G2"/>
<dbReference type="Gene3D" id="3.30.450.20">
    <property type="entry name" value="PAS domain"/>
    <property type="match status" value="3"/>
</dbReference>
<evidence type="ECO:0000256" key="7">
    <source>
        <dbReference type="ARBA" id="ARBA00022692"/>
    </source>
</evidence>
<keyword evidence="10" id="KW-0067">ATP-binding</keyword>
<evidence type="ECO:0000256" key="3">
    <source>
        <dbReference type="ARBA" id="ARBA00012438"/>
    </source>
</evidence>
<dbReference type="FunFam" id="3.30.565.10:FF:000010">
    <property type="entry name" value="Sensor histidine kinase RcsC"/>
    <property type="match status" value="1"/>
</dbReference>
<comment type="subcellular location">
    <subcellularLocation>
        <location evidence="2">Cell membrane</location>
        <topology evidence="2">Multi-pass membrane protein</topology>
    </subcellularLocation>
</comment>
<dbReference type="InterPro" id="IPR005467">
    <property type="entry name" value="His_kinase_dom"/>
</dbReference>
<dbReference type="InterPro" id="IPR036097">
    <property type="entry name" value="HisK_dim/P_sf"/>
</dbReference>
<dbReference type="PANTHER" id="PTHR45339">
    <property type="entry name" value="HYBRID SIGNAL TRANSDUCTION HISTIDINE KINASE J"/>
    <property type="match status" value="1"/>
</dbReference>
<dbReference type="Proteomes" id="UP000218113">
    <property type="component" value="Unassembled WGS sequence"/>
</dbReference>
<dbReference type="InterPro" id="IPR035965">
    <property type="entry name" value="PAS-like_dom_sf"/>
</dbReference>
<feature type="modified residue" description="4-aspartylphosphate" evidence="17">
    <location>
        <position position="921"/>
    </location>
</feature>
<dbReference type="InterPro" id="IPR029095">
    <property type="entry name" value="NarX-like_N"/>
</dbReference>
<evidence type="ECO:0000256" key="15">
    <source>
        <dbReference type="ARBA" id="ARBA00068150"/>
    </source>
</evidence>
<dbReference type="CDD" id="cd17546">
    <property type="entry name" value="REC_hyHK_CKI1_RcsC-like"/>
    <property type="match status" value="1"/>
</dbReference>
<dbReference type="GO" id="GO:0000155">
    <property type="term" value="F:phosphorelay sensor kinase activity"/>
    <property type="evidence" value="ECO:0007669"/>
    <property type="project" value="InterPro"/>
</dbReference>
<comment type="catalytic activity">
    <reaction evidence="1">
        <text>ATP + protein L-histidine = ADP + protein N-phospho-L-histidine.</text>
        <dbReference type="EC" id="2.7.13.3"/>
    </reaction>
</comment>
<dbReference type="InterPro" id="IPR008207">
    <property type="entry name" value="Sig_transdc_His_kin_Hpt_dom"/>
</dbReference>
<dbReference type="InterPro" id="IPR011006">
    <property type="entry name" value="CheY-like_superfamily"/>
</dbReference>
<dbReference type="Gene3D" id="1.20.120.160">
    <property type="entry name" value="HPT domain"/>
    <property type="match status" value="1"/>
</dbReference>
<dbReference type="Pfam" id="PF13426">
    <property type="entry name" value="PAS_9"/>
    <property type="match status" value="2"/>
</dbReference>
<dbReference type="Pfam" id="PF01627">
    <property type="entry name" value="Hpt"/>
    <property type="match status" value="1"/>
</dbReference>
<keyword evidence="5 17" id="KW-0597">Phosphoprotein</keyword>
<feature type="domain" description="Histidine kinase" evidence="19">
    <location>
        <begin position="618"/>
        <end position="839"/>
    </location>
</feature>
<organism evidence="24 25">
    <name type="scientific">SAR324 cluster bacterium</name>
    <dbReference type="NCBI Taxonomy" id="2024889"/>
    <lineage>
        <taxon>Bacteria</taxon>
        <taxon>Deltaproteobacteria</taxon>
        <taxon>SAR324 cluster</taxon>
    </lineage>
</organism>
<dbReference type="SMART" id="SM00388">
    <property type="entry name" value="HisKA"/>
    <property type="match status" value="1"/>
</dbReference>
<dbReference type="PROSITE" id="PS50113">
    <property type="entry name" value="PAC"/>
    <property type="match status" value="1"/>
</dbReference>
<dbReference type="SUPFAM" id="SSF47384">
    <property type="entry name" value="Homodimeric domain of signal transducing histidine kinase"/>
    <property type="match status" value="1"/>
</dbReference>
<dbReference type="FunFam" id="1.10.287.130:FF:000002">
    <property type="entry name" value="Two-component osmosensing histidine kinase"/>
    <property type="match status" value="1"/>
</dbReference>
<reference evidence="25" key="1">
    <citation type="submission" date="2017-08" db="EMBL/GenBank/DDBJ databases">
        <title>A dynamic microbial community with high functional redundancy inhabits the cold, oxic subseafloor aquifer.</title>
        <authorList>
            <person name="Tully B.J."/>
            <person name="Wheat C.G."/>
            <person name="Glazer B.T."/>
            <person name="Huber J.A."/>
        </authorList>
    </citation>
    <scope>NUCLEOTIDE SEQUENCE [LARGE SCALE GENOMIC DNA]</scope>
</reference>
<evidence type="ECO:0000256" key="6">
    <source>
        <dbReference type="ARBA" id="ARBA00022679"/>
    </source>
</evidence>
<feature type="domain" description="PAS" evidence="21">
    <location>
        <begin position="227"/>
        <end position="273"/>
    </location>
</feature>
<feature type="domain" description="PAC" evidence="22">
    <location>
        <begin position="300"/>
        <end position="352"/>
    </location>
</feature>
<dbReference type="SUPFAM" id="SSF47226">
    <property type="entry name" value="Histidine-containing phosphotransfer domain, HPT domain"/>
    <property type="match status" value="1"/>
</dbReference>
<dbReference type="CDD" id="cd16922">
    <property type="entry name" value="HATPase_EvgS-ArcB-TorS-like"/>
    <property type="match status" value="1"/>
</dbReference>
<name>A0A2A4T3G2_9DELT</name>
<dbReference type="InterPro" id="IPR004358">
    <property type="entry name" value="Sig_transdc_His_kin-like_C"/>
</dbReference>
<keyword evidence="12" id="KW-0902">Two-component regulatory system</keyword>
<keyword evidence="13 18" id="KW-0472">Membrane</keyword>
<feature type="domain" description="Response regulatory" evidence="20">
    <location>
        <begin position="872"/>
        <end position="988"/>
    </location>
</feature>
<evidence type="ECO:0000256" key="18">
    <source>
        <dbReference type="SAM" id="Phobius"/>
    </source>
</evidence>
<evidence type="ECO:0000313" key="25">
    <source>
        <dbReference type="Proteomes" id="UP000218113"/>
    </source>
</evidence>
<evidence type="ECO:0000256" key="12">
    <source>
        <dbReference type="ARBA" id="ARBA00023012"/>
    </source>
</evidence>
<dbReference type="InterPro" id="IPR001610">
    <property type="entry name" value="PAC"/>
</dbReference>
<dbReference type="NCBIfam" id="TIGR00229">
    <property type="entry name" value="sensory_box"/>
    <property type="match status" value="3"/>
</dbReference>
<keyword evidence="4" id="KW-1003">Cell membrane</keyword>
<feature type="domain" description="HPt" evidence="23">
    <location>
        <begin position="1030"/>
        <end position="1130"/>
    </location>
</feature>
<evidence type="ECO:0000256" key="4">
    <source>
        <dbReference type="ARBA" id="ARBA00022475"/>
    </source>
</evidence>
<dbReference type="Gene3D" id="3.30.565.10">
    <property type="entry name" value="Histidine kinase-like ATPase, C-terminal domain"/>
    <property type="match status" value="1"/>
</dbReference>
<keyword evidence="7 18" id="KW-0812">Transmembrane</keyword>
<evidence type="ECO:0000256" key="9">
    <source>
        <dbReference type="ARBA" id="ARBA00022777"/>
    </source>
</evidence>
<dbReference type="SUPFAM" id="SSF55785">
    <property type="entry name" value="PYP-like sensor domain (PAS domain)"/>
    <property type="match status" value="3"/>
</dbReference>
<dbReference type="SMART" id="SM00086">
    <property type="entry name" value="PAC"/>
    <property type="match status" value="2"/>
</dbReference>
<dbReference type="SMART" id="SM00387">
    <property type="entry name" value="HATPase_c"/>
    <property type="match status" value="1"/>
</dbReference>
<dbReference type="Pfam" id="PF13675">
    <property type="entry name" value="PilJ"/>
    <property type="match status" value="1"/>
</dbReference>
<keyword evidence="9" id="KW-0418">Kinase</keyword>
<feature type="modified residue" description="Phosphohistidine" evidence="16">
    <location>
        <position position="1069"/>
    </location>
</feature>
<gene>
    <name evidence="24" type="ORF">COB67_07035</name>
</gene>
<dbReference type="PANTHER" id="PTHR45339:SF1">
    <property type="entry name" value="HYBRID SIGNAL TRANSDUCTION HISTIDINE KINASE J"/>
    <property type="match status" value="1"/>
</dbReference>
<dbReference type="GO" id="GO:0005524">
    <property type="term" value="F:ATP binding"/>
    <property type="evidence" value="ECO:0007669"/>
    <property type="project" value="UniProtKB-KW"/>
</dbReference>
<evidence type="ECO:0000256" key="5">
    <source>
        <dbReference type="ARBA" id="ARBA00022553"/>
    </source>
</evidence>
<dbReference type="SUPFAM" id="SSF52172">
    <property type="entry name" value="CheY-like"/>
    <property type="match status" value="1"/>
</dbReference>
<protein>
    <recommendedName>
        <fullName evidence="15">Sensory/regulatory protein RpfC</fullName>
        <ecNumber evidence="3">2.7.13.3</ecNumber>
    </recommendedName>
</protein>
<dbReference type="Gene3D" id="1.10.287.130">
    <property type="match status" value="1"/>
</dbReference>
<evidence type="ECO:0000259" key="22">
    <source>
        <dbReference type="PROSITE" id="PS50113"/>
    </source>
</evidence>
<evidence type="ECO:0000256" key="10">
    <source>
        <dbReference type="ARBA" id="ARBA00022840"/>
    </source>
</evidence>
<dbReference type="GO" id="GO:0006355">
    <property type="term" value="P:regulation of DNA-templated transcription"/>
    <property type="evidence" value="ECO:0007669"/>
    <property type="project" value="InterPro"/>
</dbReference>
<dbReference type="SMART" id="SM00448">
    <property type="entry name" value="REC"/>
    <property type="match status" value="1"/>
</dbReference>
<dbReference type="InterPro" id="IPR003594">
    <property type="entry name" value="HATPase_dom"/>
</dbReference>
<evidence type="ECO:0000259" key="23">
    <source>
        <dbReference type="PROSITE" id="PS50894"/>
    </source>
</evidence>
<evidence type="ECO:0000256" key="2">
    <source>
        <dbReference type="ARBA" id="ARBA00004651"/>
    </source>
</evidence>
<dbReference type="InterPro" id="IPR000700">
    <property type="entry name" value="PAS-assoc_C"/>
</dbReference>
<evidence type="ECO:0000313" key="24">
    <source>
        <dbReference type="EMBL" id="PCI28156.1"/>
    </source>
</evidence>
<dbReference type="CDD" id="cd00082">
    <property type="entry name" value="HisKA"/>
    <property type="match status" value="1"/>
</dbReference>
<evidence type="ECO:0000259" key="19">
    <source>
        <dbReference type="PROSITE" id="PS50109"/>
    </source>
</evidence>
<accession>A0A2A4T3G2</accession>
<dbReference type="CDD" id="cd00130">
    <property type="entry name" value="PAS"/>
    <property type="match status" value="2"/>
</dbReference>
<dbReference type="InterPro" id="IPR000014">
    <property type="entry name" value="PAS"/>
</dbReference>
<evidence type="ECO:0000259" key="21">
    <source>
        <dbReference type="PROSITE" id="PS50112"/>
    </source>
</evidence>
<dbReference type="EC" id="2.7.13.3" evidence="3"/>
<dbReference type="PROSITE" id="PS50109">
    <property type="entry name" value="HIS_KIN"/>
    <property type="match status" value="1"/>
</dbReference>
<evidence type="ECO:0000256" key="16">
    <source>
        <dbReference type="PROSITE-ProRule" id="PRU00110"/>
    </source>
</evidence>
<dbReference type="Pfam" id="PF00512">
    <property type="entry name" value="HisKA"/>
    <property type="match status" value="1"/>
</dbReference>
<evidence type="ECO:0000256" key="11">
    <source>
        <dbReference type="ARBA" id="ARBA00022989"/>
    </source>
</evidence>
<dbReference type="SMART" id="SM00091">
    <property type="entry name" value="PAS"/>
    <property type="match status" value="3"/>
</dbReference>
<dbReference type="EMBL" id="NVSR01000040">
    <property type="protein sequence ID" value="PCI28156.1"/>
    <property type="molecule type" value="Genomic_DNA"/>
</dbReference>
<dbReference type="SUPFAM" id="SSF55874">
    <property type="entry name" value="ATPase domain of HSP90 chaperone/DNA topoisomerase II/histidine kinase"/>
    <property type="match status" value="1"/>
</dbReference>
<comment type="subunit">
    <text evidence="14">At low DSF concentrations, interacts with RpfF.</text>
</comment>
<evidence type="ECO:0000256" key="8">
    <source>
        <dbReference type="ARBA" id="ARBA00022741"/>
    </source>
</evidence>
<dbReference type="Pfam" id="PF00989">
    <property type="entry name" value="PAS"/>
    <property type="match status" value="1"/>
</dbReference>
<dbReference type="InterPro" id="IPR003661">
    <property type="entry name" value="HisK_dim/P_dom"/>
</dbReference>
<proteinExistence type="predicted"/>
<dbReference type="InterPro" id="IPR036890">
    <property type="entry name" value="HATPase_C_sf"/>
</dbReference>
<evidence type="ECO:0000256" key="17">
    <source>
        <dbReference type="PROSITE-ProRule" id="PRU00169"/>
    </source>
</evidence>
<dbReference type="Pfam" id="PF02518">
    <property type="entry name" value="HATPase_c"/>
    <property type="match status" value="1"/>
</dbReference>
<feature type="domain" description="PAS" evidence="21">
    <location>
        <begin position="353"/>
        <end position="425"/>
    </location>
</feature>
<keyword evidence="8" id="KW-0547">Nucleotide-binding</keyword>
<evidence type="ECO:0000259" key="20">
    <source>
        <dbReference type="PROSITE" id="PS50110"/>
    </source>
</evidence>
<dbReference type="GO" id="GO:0005886">
    <property type="term" value="C:plasma membrane"/>
    <property type="evidence" value="ECO:0007669"/>
    <property type="project" value="UniProtKB-SubCell"/>
</dbReference>
<dbReference type="InterPro" id="IPR013767">
    <property type="entry name" value="PAS_fold"/>
</dbReference>
<dbReference type="Pfam" id="PF00072">
    <property type="entry name" value="Response_reg"/>
    <property type="match status" value="1"/>
</dbReference>
<dbReference type="PROSITE" id="PS50894">
    <property type="entry name" value="HPT"/>
    <property type="match status" value="1"/>
</dbReference>
<feature type="transmembrane region" description="Helical" evidence="18">
    <location>
        <begin position="16"/>
        <end position="39"/>
    </location>
</feature>